<evidence type="ECO:0000313" key="3">
    <source>
        <dbReference type="Proteomes" id="UP000254410"/>
    </source>
</evidence>
<sequence>MYSHNNANETLKESFTITISFFSALATIGAAIIALKLYTDWRDPIKLQNKFEFYKFSKELFSDFWVKASEYINSDLDTRVKITSINLEKNQRAAIEFNRCFYCLKSNLNEFDLYFNRNEAIPLKQMNEILDSFFLEMKKILPLEIKEKDDNSINSIYMQQYDRLMNSLENCQKFYTEQFLIQILSQLKDETR</sequence>
<keyword evidence="1" id="KW-0472">Membrane</keyword>
<reference evidence="2 3" key="1">
    <citation type="submission" date="2018-11" db="EMBL/GenBank/DDBJ databases">
        <authorList>
            <person name="Kuo S.-C."/>
            <person name="Chen F.-J."/>
            <person name="Liao Y.-C."/>
        </authorList>
    </citation>
    <scope>NUCLEOTIDE SEQUENCE [LARGE SCALE GENOMIC DNA]</scope>
    <source>
        <strain evidence="2 3">2014S06-099</strain>
    </source>
</reference>
<keyword evidence="1" id="KW-1133">Transmembrane helix</keyword>
<evidence type="ECO:0008006" key="4">
    <source>
        <dbReference type="Google" id="ProtNLM"/>
    </source>
</evidence>
<accession>A0A3G6YKA1</accession>
<evidence type="ECO:0000256" key="1">
    <source>
        <dbReference type="SAM" id="Phobius"/>
    </source>
</evidence>
<protein>
    <recommendedName>
        <fullName evidence="4">DUF4760 domain-containing protein</fullName>
    </recommendedName>
</protein>
<organism evidence="2 3">
    <name type="scientific">Acinetobacter pittii</name>
    <name type="common">Acinetobacter genomosp. 3</name>
    <dbReference type="NCBI Taxonomy" id="48296"/>
    <lineage>
        <taxon>Bacteria</taxon>
        <taxon>Pseudomonadati</taxon>
        <taxon>Pseudomonadota</taxon>
        <taxon>Gammaproteobacteria</taxon>
        <taxon>Moraxellales</taxon>
        <taxon>Moraxellaceae</taxon>
        <taxon>Acinetobacter</taxon>
        <taxon>Acinetobacter calcoaceticus/baumannii complex</taxon>
    </lineage>
</organism>
<feature type="transmembrane region" description="Helical" evidence="1">
    <location>
        <begin position="15"/>
        <end position="38"/>
    </location>
</feature>
<proteinExistence type="predicted"/>
<dbReference type="AlphaFoldDB" id="A0A3G6YKA1"/>
<evidence type="ECO:0000313" key="2">
    <source>
        <dbReference type="EMBL" id="AZC00862.1"/>
    </source>
</evidence>
<reference evidence="2 3" key="2">
    <citation type="submission" date="2018-12" db="EMBL/GenBank/DDBJ databases">
        <title>Molecular Epidemiology of Emerging Carbapenem-Resistance in Acinetobacter nosocomialis and Acinetobacter pittii in Taiwan, 2010-2014.</title>
        <authorList>
            <person name="Huang W.-C."/>
            <person name="Wang H.-Y."/>
            <person name="Lai J.-F."/>
            <person name="Lauderdale T.-L."/>
            <person name="Sytwu H.-K."/>
        </authorList>
    </citation>
    <scope>NUCLEOTIDE SEQUENCE [LARGE SCALE GENOMIC DNA]</scope>
    <source>
        <strain evidence="2 3">2014S06-099</strain>
    </source>
</reference>
<name>A0A3G6YKA1_ACIPI</name>
<keyword evidence="1" id="KW-0812">Transmembrane</keyword>
<dbReference type="Proteomes" id="UP000254410">
    <property type="component" value="Chromosome"/>
</dbReference>
<dbReference type="EMBL" id="CP033540">
    <property type="protein sequence ID" value="AZC00862.1"/>
    <property type="molecule type" value="Genomic_DNA"/>
</dbReference>
<gene>
    <name evidence="2" type="ORF">DKE52_013995</name>
</gene>